<dbReference type="InterPro" id="IPR014748">
    <property type="entry name" value="Enoyl-CoA_hydra_C"/>
</dbReference>
<dbReference type="InterPro" id="IPR001753">
    <property type="entry name" value="Enoyl-CoA_hydra/iso"/>
</dbReference>
<dbReference type="SUPFAM" id="SSF52096">
    <property type="entry name" value="ClpP/crotonase"/>
    <property type="match status" value="1"/>
</dbReference>
<dbReference type="PANTHER" id="PTHR11941">
    <property type="entry name" value="ENOYL-COA HYDRATASE-RELATED"/>
    <property type="match status" value="1"/>
</dbReference>
<protein>
    <recommendedName>
        <fullName evidence="3">Enoyl-CoA hydratase</fullName>
    </recommendedName>
</protein>
<comment type="caution">
    <text evidence="2">The sequence shown here is derived from an EMBL/GenBank/DDBJ whole genome shotgun (WGS) entry which is preliminary data.</text>
</comment>
<proteinExistence type="predicted"/>
<dbReference type="CDD" id="cd06558">
    <property type="entry name" value="crotonase-like"/>
    <property type="match status" value="1"/>
</dbReference>
<name>X1IPT1_9ZZZZ</name>
<dbReference type="Pfam" id="PF00378">
    <property type="entry name" value="ECH_1"/>
    <property type="match status" value="1"/>
</dbReference>
<organism evidence="2">
    <name type="scientific">marine sediment metagenome</name>
    <dbReference type="NCBI Taxonomy" id="412755"/>
    <lineage>
        <taxon>unclassified sequences</taxon>
        <taxon>metagenomes</taxon>
        <taxon>ecological metagenomes</taxon>
    </lineage>
</organism>
<dbReference type="GO" id="GO:0016829">
    <property type="term" value="F:lyase activity"/>
    <property type="evidence" value="ECO:0007669"/>
    <property type="project" value="UniProtKB-KW"/>
</dbReference>
<evidence type="ECO:0000256" key="1">
    <source>
        <dbReference type="ARBA" id="ARBA00023239"/>
    </source>
</evidence>
<feature type="non-terminal residue" evidence="2">
    <location>
        <position position="1"/>
    </location>
</feature>
<dbReference type="PANTHER" id="PTHR11941:SF133">
    <property type="entry name" value="1,2-EPOXYPHENYLACETYL-COA ISOMERASE"/>
    <property type="match status" value="1"/>
</dbReference>
<accession>X1IPT1</accession>
<dbReference type="InterPro" id="IPR029045">
    <property type="entry name" value="ClpP/crotonase-like_dom_sf"/>
</dbReference>
<dbReference type="GO" id="GO:0006635">
    <property type="term" value="P:fatty acid beta-oxidation"/>
    <property type="evidence" value="ECO:0007669"/>
    <property type="project" value="TreeGrafter"/>
</dbReference>
<reference evidence="2" key="1">
    <citation type="journal article" date="2014" name="Front. Microbiol.">
        <title>High frequency of phylogenetically diverse reductive dehalogenase-homologous genes in deep subseafloor sedimentary metagenomes.</title>
        <authorList>
            <person name="Kawai M."/>
            <person name="Futagami T."/>
            <person name="Toyoda A."/>
            <person name="Takaki Y."/>
            <person name="Nishi S."/>
            <person name="Hori S."/>
            <person name="Arai W."/>
            <person name="Tsubouchi T."/>
            <person name="Morono Y."/>
            <person name="Uchiyama I."/>
            <person name="Ito T."/>
            <person name="Fujiyama A."/>
            <person name="Inagaki F."/>
            <person name="Takami H."/>
        </authorList>
    </citation>
    <scope>NUCLEOTIDE SEQUENCE</scope>
    <source>
        <strain evidence="2">Expedition CK06-06</strain>
    </source>
</reference>
<dbReference type="AlphaFoldDB" id="X1IPT1"/>
<keyword evidence="1" id="KW-0456">Lyase</keyword>
<dbReference type="Gene3D" id="3.90.226.10">
    <property type="entry name" value="2-enoyl-CoA Hydratase, Chain A, domain 1"/>
    <property type="match status" value="1"/>
</dbReference>
<gene>
    <name evidence="2" type="ORF">S03H2_52702</name>
</gene>
<sequence>RAIIPEFGSTFMLPFLVGFQKAKEICYFGDKITAQKALELGLINKVLPNEELIPYAREQALRLIPPKGPYLSIKLMKKTLHAYFIDIFDKTLDLENKGLKKVFRTKDFNESMNSLKEKRDPVFIGR</sequence>
<dbReference type="Gene3D" id="1.10.12.10">
    <property type="entry name" value="Lyase 2-enoyl-coa Hydratase, Chain A, domain 2"/>
    <property type="match status" value="1"/>
</dbReference>
<evidence type="ECO:0008006" key="3">
    <source>
        <dbReference type="Google" id="ProtNLM"/>
    </source>
</evidence>
<dbReference type="EMBL" id="BARU01033498">
    <property type="protein sequence ID" value="GAH68124.1"/>
    <property type="molecule type" value="Genomic_DNA"/>
</dbReference>
<evidence type="ECO:0000313" key="2">
    <source>
        <dbReference type="EMBL" id="GAH68124.1"/>
    </source>
</evidence>